<comment type="similarity">
    <text evidence="2">Belongs to the FliH family.</text>
</comment>
<dbReference type="EMBL" id="FWXW01000001">
    <property type="protein sequence ID" value="SMC35619.1"/>
    <property type="molecule type" value="Genomic_DNA"/>
</dbReference>
<proteinExistence type="inferred from homology"/>
<dbReference type="Proteomes" id="UP000192790">
    <property type="component" value="Unassembled WGS sequence"/>
</dbReference>
<evidence type="ECO:0000256" key="2">
    <source>
        <dbReference type="ARBA" id="ARBA00006602"/>
    </source>
</evidence>
<evidence type="ECO:0000256" key="7">
    <source>
        <dbReference type="SAM" id="Coils"/>
    </source>
</evidence>
<dbReference type="RefSeq" id="WP_143806821.1">
    <property type="nucleotide sequence ID" value="NZ_FWXW01000001.1"/>
</dbReference>
<keyword evidence="3" id="KW-0813">Transport</keyword>
<dbReference type="PANTHER" id="PTHR34982">
    <property type="entry name" value="YOP PROTEINS TRANSLOCATION PROTEIN L"/>
    <property type="match status" value="1"/>
</dbReference>
<dbReference type="GO" id="GO:0044781">
    <property type="term" value="P:bacterial-type flagellum organization"/>
    <property type="evidence" value="ECO:0007669"/>
    <property type="project" value="UniProtKB-KW"/>
</dbReference>
<sequence>MFRIDRNMVYFERKESVYTNLVQAPRPEPQAGEKRQDEIALQKSREALKKAQTELQQMEFEAMEKASGIVSRAEKQADGILEKARDDARGVLDNARETGYAEGLRKADEKIEVSCRKKTDSLQFLITKIEQARASELDGLEGEILSLVMETAKKVINIQLEKDDKLFEGLIKNALAQMKREGKIVIRVSQEDYKRYFPAGSAEFAVGSDRIVTAVAEEPLFRPGDCVIESEGGSVDAGISSQLKYIELAFRSEKGGER</sequence>
<dbReference type="InterPro" id="IPR018035">
    <property type="entry name" value="Flagellar_FliH/T3SS_HrpE"/>
</dbReference>
<keyword evidence="5" id="KW-0653">Protein transport</keyword>
<dbReference type="OrthoDB" id="2375163at2"/>
<reference evidence="9 10" key="1">
    <citation type="submission" date="2017-04" db="EMBL/GenBank/DDBJ databases">
        <authorList>
            <person name="Afonso C.L."/>
            <person name="Miller P.J."/>
            <person name="Scott M.A."/>
            <person name="Spackman E."/>
            <person name="Goraichik I."/>
            <person name="Dimitrov K.M."/>
            <person name="Suarez D.L."/>
            <person name="Swayne D.E."/>
        </authorList>
    </citation>
    <scope>NUCLEOTIDE SEQUENCE [LARGE SCALE GENOMIC DNA]</scope>
    <source>
        <strain evidence="9 10">DSM 12816</strain>
    </source>
</reference>
<keyword evidence="9" id="KW-0282">Flagellum</keyword>
<evidence type="ECO:0000256" key="3">
    <source>
        <dbReference type="ARBA" id="ARBA00022448"/>
    </source>
</evidence>
<gene>
    <name evidence="9" type="ORF">SAMN02745168_0422</name>
</gene>
<dbReference type="Pfam" id="PF02108">
    <property type="entry name" value="FliH"/>
    <property type="match status" value="1"/>
</dbReference>
<dbReference type="InterPro" id="IPR006195">
    <property type="entry name" value="aa-tRNA-synth_II"/>
</dbReference>
<evidence type="ECO:0000256" key="5">
    <source>
        <dbReference type="ARBA" id="ARBA00022927"/>
    </source>
</evidence>
<dbReference type="PROSITE" id="PS50862">
    <property type="entry name" value="AA_TRNA_LIGASE_II"/>
    <property type="match status" value="1"/>
</dbReference>
<protein>
    <submittedName>
        <fullName evidence="9">Flagellar biosynthesis/type III secretory pathway protein FliH</fullName>
    </submittedName>
</protein>
<evidence type="ECO:0000256" key="1">
    <source>
        <dbReference type="ARBA" id="ARBA00003041"/>
    </source>
</evidence>
<feature type="domain" description="Aminoacyl-transfer RNA synthetases class-II family profile" evidence="8">
    <location>
        <begin position="1"/>
        <end position="223"/>
    </location>
</feature>
<dbReference type="STRING" id="1122930.SAMN02745168_0422"/>
<accession>A0A1W1YHI2</accession>
<evidence type="ECO:0000313" key="9">
    <source>
        <dbReference type="EMBL" id="SMC35619.1"/>
    </source>
</evidence>
<evidence type="ECO:0000256" key="4">
    <source>
        <dbReference type="ARBA" id="ARBA00022795"/>
    </source>
</evidence>
<keyword evidence="9" id="KW-0966">Cell projection</keyword>
<dbReference type="GO" id="GO:0005829">
    <property type="term" value="C:cytosol"/>
    <property type="evidence" value="ECO:0007669"/>
    <property type="project" value="TreeGrafter"/>
</dbReference>
<evidence type="ECO:0000256" key="6">
    <source>
        <dbReference type="ARBA" id="ARBA00023225"/>
    </source>
</evidence>
<keyword evidence="7" id="KW-0175">Coiled coil</keyword>
<dbReference type="GO" id="GO:0015031">
    <property type="term" value="P:protein transport"/>
    <property type="evidence" value="ECO:0007669"/>
    <property type="project" value="UniProtKB-KW"/>
</dbReference>
<keyword evidence="4" id="KW-1005">Bacterial flagellum biogenesis</keyword>
<organism evidence="9 10">
    <name type="scientific">Papillibacter cinnamivorans DSM 12816</name>
    <dbReference type="NCBI Taxonomy" id="1122930"/>
    <lineage>
        <taxon>Bacteria</taxon>
        <taxon>Bacillati</taxon>
        <taxon>Bacillota</taxon>
        <taxon>Clostridia</taxon>
        <taxon>Eubacteriales</taxon>
        <taxon>Oscillospiraceae</taxon>
        <taxon>Papillibacter</taxon>
    </lineage>
</organism>
<keyword evidence="10" id="KW-1185">Reference proteome</keyword>
<comment type="function">
    <text evidence="1">Needed for flagellar regrowth and assembly.</text>
</comment>
<dbReference type="AlphaFoldDB" id="A0A1W1YHI2"/>
<keyword evidence="6" id="KW-1006">Bacterial flagellum protein export</keyword>
<evidence type="ECO:0000313" key="10">
    <source>
        <dbReference type="Proteomes" id="UP000192790"/>
    </source>
</evidence>
<dbReference type="PANTHER" id="PTHR34982:SF1">
    <property type="entry name" value="FLAGELLAR ASSEMBLY PROTEIN FLIH"/>
    <property type="match status" value="1"/>
</dbReference>
<dbReference type="InterPro" id="IPR051472">
    <property type="entry name" value="T3SS_Stator/FliH"/>
</dbReference>
<name>A0A1W1YHI2_9FIRM</name>
<evidence type="ECO:0000259" key="8">
    <source>
        <dbReference type="PROSITE" id="PS50862"/>
    </source>
</evidence>
<keyword evidence="9" id="KW-0969">Cilium</keyword>
<feature type="coiled-coil region" evidence="7">
    <location>
        <begin position="34"/>
        <end position="61"/>
    </location>
</feature>